<dbReference type="Gene3D" id="1.10.510.10">
    <property type="entry name" value="Transferase(Phosphotransferase) domain 1"/>
    <property type="match status" value="1"/>
</dbReference>
<dbReference type="AlphaFoldDB" id="A0A397T0J5"/>
<dbReference type="OrthoDB" id="2791079at2759"/>
<dbReference type="PROSITE" id="PS50011">
    <property type="entry name" value="PROTEIN_KINASE_DOM"/>
    <property type="match status" value="1"/>
</dbReference>
<dbReference type="InterPro" id="IPR051681">
    <property type="entry name" value="Ser/Thr_Kinases-Pseudokinases"/>
</dbReference>
<feature type="domain" description="Protein kinase" evidence="1">
    <location>
        <begin position="134"/>
        <end position="358"/>
    </location>
</feature>
<evidence type="ECO:0000313" key="2">
    <source>
        <dbReference type="EMBL" id="RIA88671.1"/>
    </source>
</evidence>
<dbReference type="GO" id="GO:0005524">
    <property type="term" value="F:ATP binding"/>
    <property type="evidence" value="ECO:0007669"/>
    <property type="project" value="InterPro"/>
</dbReference>
<keyword evidence="2" id="KW-0808">Transferase</keyword>
<dbReference type="InterPro" id="IPR000719">
    <property type="entry name" value="Prot_kinase_dom"/>
</dbReference>
<protein>
    <submittedName>
        <fullName evidence="2">Kinase-like domain-containing protein</fullName>
    </submittedName>
</protein>
<dbReference type="EMBL" id="QKYT01000253">
    <property type="protein sequence ID" value="RIA88671.1"/>
    <property type="molecule type" value="Genomic_DNA"/>
</dbReference>
<dbReference type="GO" id="GO:0004674">
    <property type="term" value="F:protein serine/threonine kinase activity"/>
    <property type="evidence" value="ECO:0007669"/>
    <property type="project" value="TreeGrafter"/>
</dbReference>
<accession>A0A397T0J5</accession>
<gene>
    <name evidence="2" type="ORF">C1645_713168</name>
</gene>
<dbReference type="Pfam" id="PF00069">
    <property type="entry name" value="Pkinase"/>
    <property type="match status" value="1"/>
</dbReference>
<dbReference type="Proteomes" id="UP000265703">
    <property type="component" value="Unassembled WGS sequence"/>
</dbReference>
<dbReference type="STRING" id="658196.A0A397T0J5"/>
<sequence length="358" mass="42004">MSNIRKEMVNAAYDKAYALINNDDMHIRFKDIKEFIHNDESLTQDEKLACIKRFDGDYDYFKVIENDGPRRLCENCQERCLATLYCEFCVRKYLISNFSNWTSGSNTIDDLLQKCQKESLIPYMIVEWIPYDRLQNLEFLAKGGCTDIYTADWIDGCYKEWDFKEKKLKRSGPCKVVLKKLENIENSNRTWLEEALFISNKWGSIVQCFGLTKDPSGKFILVINHMDIDLRGYLQQNQNEITWKTKIQIIFEIIKAVTRIHEENSIHRDLHSGNVLYAKDKNDWYISDLGFCGPTNKPLKSVYGNLPYLAPEVISKNEYTFKSDIYSIAMLMWETLYERPPFLNQKNDHELALNICNG</sequence>
<keyword evidence="2" id="KW-0418">Kinase</keyword>
<dbReference type="InterPro" id="IPR011009">
    <property type="entry name" value="Kinase-like_dom_sf"/>
</dbReference>
<evidence type="ECO:0000313" key="3">
    <source>
        <dbReference type="Proteomes" id="UP000265703"/>
    </source>
</evidence>
<keyword evidence="3" id="KW-1185">Reference proteome</keyword>
<organism evidence="2 3">
    <name type="scientific">Glomus cerebriforme</name>
    <dbReference type="NCBI Taxonomy" id="658196"/>
    <lineage>
        <taxon>Eukaryota</taxon>
        <taxon>Fungi</taxon>
        <taxon>Fungi incertae sedis</taxon>
        <taxon>Mucoromycota</taxon>
        <taxon>Glomeromycotina</taxon>
        <taxon>Glomeromycetes</taxon>
        <taxon>Glomerales</taxon>
        <taxon>Glomeraceae</taxon>
        <taxon>Glomus</taxon>
    </lineage>
</organism>
<proteinExistence type="predicted"/>
<evidence type="ECO:0000259" key="1">
    <source>
        <dbReference type="PROSITE" id="PS50011"/>
    </source>
</evidence>
<dbReference type="SUPFAM" id="SSF56112">
    <property type="entry name" value="Protein kinase-like (PK-like)"/>
    <property type="match status" value="1"/>
</dbReference>
<reference evidence="2 3" key="1">
    <citation type="submission" date="2018-06" db="EMBL/GenBank/DDBJ databases">
        <title>Comparative genomics reveals the genomic features of Rhizophagus irregularis, R. cerebriforme, R. diaphanum and Gigaspora rosea, and their symbiotic lifestyle signature.</title>
        <authorList>
            <person name="Morin E."/>
            <person name="San Clemente H."/>
            <person name="Chen E.C.H."/>
            <person name="De La Providencia I."/>
            <person name="Hainaut M."/>
            <person name="Kuo A."/>
            <person name="Kohler A."/>
            <person name="Murat C."/>
            <person name="Tang N."/>
            <person name="Roy S."/>
            <person name="Loubradou J."/>
            <person name="Henrissat B."/>
            <person name="Grigoriev I.V."/>
            <person name="Corradi N."/>
            <person name="Roux C."/>
            <person name="Martin F.M."/>
        </authorList>
    </citation>
    <scope>NUCLEOTIDE SEQUENCE [LARGE SCALE GENOMIC DNA]</scope>
    <source>
        <strain evidence="2 3">DAOM 227022</strain>
    </source>
</reference>
<feature type="non-terminal residue" evidence="2">
    <location>
        <position position="358"/>
    </location>
</feature>
<name>A0A397T0J5_9GLOM</name>
<comment type="caution">
    <text evidence="2">The sequence shown here is derived from an EMBL/GenBank/DDBJ whole genome shotgun (WGS) entry which is preliminary data.</text>
</comment>
<dbReference type="PANTHER" id="PTHR44329">
    <property type="entry name" value="SERINE/THREONINE-PROTEIN KINASE TNNI3K-RELATED"/>
    <property type="match status" value="1"/>
</dbReference>